<feature type="domain" description="DRTGG" evidence="2">
    <location>
        <begin position="211"/>
        <end position="313"/>
    </location>
</feature>
<dbReference type="RefSeq" id="WP_168718641.1">
    <property type="nucleotide sequence ID" value="NZ_CP042909.1"/>
</dbReference>
<evidence type="ECO:0000313" key="4">
    <source>
        <dbReference type="Proteomes" id="UP000501253"/>
    </source>
</evidence>
<comment type="subunit">
    <text evidence="1">Homohexamer.</text>
</comment>
<dbReference type="SUPFAM" id="SSF52540">
    <property type="entry name" value="P-loop containing nucleoside triphosphate hydrolases"/>
    <property type="match status" value="1"/>
</dbReference>
<evidence type="ECO:0000259" key="2">
    <source>
        <dbReference type="Pfam" id="PF07085"/>
    </source>
</evidence>
<dbReference type="Gene3D" id="3.40.1390.20">
    <property type="entry name" value="HprK N-terminal domain-like"/>
    <property type="match status" value="1"/>
</dbReference>
<name>A0A6H1WQ63_9BACT</name>
<gene>
    <name evidence="3" type="ORF">FVE67_00025</name>
</gene>
<evidence type="ECO:0000313" key="3">
    <source>
        <dbReference type="EMBL" id="QJA05276.1"/>
    </source>
</evidence>
<dbReference type="EMBL" id="CP042909">
    <property type="protein sequence ID" value="QJA05276.1"/>
    <property type="molecule type" value="Genomic_DNA"/>
</dbReference>
<dbReference type="Pfam" id="PF13500">
    <property type="entry name" value="AAA_26"/>
    <property type="match status" value="1"/>
</dbReference>
<dbReference type="SUPFAM" id="SSF75138">
    <property type="entry name" value="HprK N-terminal domain-like"/>
    <property type="match status" value="1"/>
</dbReference>
<dbReference type="Proteomes" id="UP000501253">
    <property type="component" value="Chromosome"/>
</dbReference>
<keyword evidence="4" id="KW-1185">Reference proteome</keyword>
<dbReference type="InterPro" id="IPR027417">
    <property type="entry name" value="P-loop_NTPase"/>
</dbReference>
<accession>A0A6H1WQ63</accession>
<dbReference type="Pfam" id="PF07085">
    <property type="entry name" value="DRTGG"/>
    <property type="match status" value="1"/>
</dbReference>
<dbReference type="Gene3D" id="3.40.50.300">
    <property type="entry name" value="P-loop containing nucleotide triphosphate hydrolases"/>
    <property type="match status" value="1"/>
</dbReference>
<reference evidence="3 4" key="1">
    <citation type="submission" date="2019-08" db="EMBL/GenBank/DDBJ databases">
        <title>Complete genome sequence of Thermosulfurimonas marina SU872T, an anaerobic thermophilic chemolithoautotrophic bacterium isolated from a shallow marine hydrothermal vent.</title>
        <authorList>
            <person name="Allioux M."/>
            <person name="Jebbar M."/>
            <person name="Slobodkina G."/>
            <person name="Slobodkin A."/>
            <person name="Moalic Y."/>
            <person name="Frolova A."/>
            <person name="Shao Z."/>
            <person name="Alain K."/>
        </authorList>
    </citation>
    <scope>NUCLEOTIDE SEQUENCE [LARGE SCALE GENOMIC DNA]</scope>
    <source>
        <strain evidence="3 4">SU872</strain>
    </source>
</reference>
<proteinExistence type="predicted"/>
<sequence length="348" mass="38887">MMLYVTSLQPFAGKTLTVLGLGRFLASKKKLGYLKTLGNRPVIQEGVLTDQDALSVAQALQLDIPPQDLCALVITQDVVIEALERGPQDLKERIHRKLALYRDRFLLLSGYGTLYSGKFLGNSHLDLIKALGAKTVLTVRWEGEYLLDPLLKAREDLGEALSGIVINALREETRSFYEDLIRPYLEKEGFLILGEIPYEPFLEAVSVGELRNFIGGDLLVPGREEQLVEHFLIGGMQVDRAITYFRKTPRFGVIVGGDRSDIQLAALETGAVCLILTGGLYPNEIILSRAEESGVAILVVPDDTYSAARKVEQLPRLTRLRHPAKLQRAFQLLDQHLYYERLKSLLSL</sequence>
<protein>
    <submittedName>
        <fullName evidence="3">Phosphotransacetylase family protein</fullName>
    </submittedName>
</protein>
<dbReference type="InterPro" id="IPR050500">
    <property type="entry name" value="Phos_Acetyltrans/Butyryltrans"/>
</dbReference>
<organism evidence="3 4">
    <name type="scientific">Thermosulfurimonas marina</name>
    <dbReference type="NCBI Taxonomy" id="2047767"/>
    <lineage>
        <taxon>Bacteria</taxon>
        <taxon>Pseudomonadati</taxon>
        <taxon>Thermodesulfobacteriota</taxon>
        <taxon>Thermodesulfobacteria</taxon>
        <taxon>Thermodesulfobacteriales</taxon>
        <taxon>Thermodesulfobacteriaceae</taxon>
        <taxon>Thermosulfurimonas</taxon>
    </lineage>
</organism>
<dbReference type="PANTHER" id="PTHR43356:SF2">
    <property type="entry name" value="PHOSPHATE ACETYLTRANSFERASE"/>
    <property type="match status" value="1"/>
</dbReference>
<dbReference type="AlphaFoldDB" id="A0A6H1WQ63"/>
<evidence type="ECO:0000256" key="1">
    <source>
        <dbReference type="ARBA" id="ARBA00011643"/>
    </source>
</evidence>
<dbReference type="PANTHER" id="PTHR43356">
    <property type="entry name" value="PHOSPHATE ACETYLTRANSFERASE"/>
    <property type="match status" value="1"/>
</dbReference>
<dbReference type="KEGG" id="tmai:FVE67_00025"/>
<dbReference type="InterPro" id="IPR028979">
    <property type="entry name" value="Ser_kin/Pase_Hpr-like_N_sf"/>
</dbReference>
<dbReference type="InterPro" id="IPR010766">
    <property type="entry name" value="DRTGG"/>
</dbReference>